<protein>
    <submittedName>
        <fullName evidence="1">Phosphoglycolate phosphatase</fullName>
        <ecNumber evidence="1">3.1.3.18</ecNumber>
    </submittedName>
</protein>
<dbReference type="SFLD" id="SFLDG01129">
    <property type="entry name" value="C1.5:_HAD__Beta-PGM__Phosphata"/>
    <property type="match status" value="1"/>
</dbReference>
<dbReference type="Pfam" id="PF00702">
    <property type="entry name" value="Hydrolase"/>
    <property type="match status" value="1"/>
</dbReference>
<dbReference type="AlphaFoldDB" id="A0A0D8HD88"/>
<dbReference type="EMBL" id="JXYS01000117">
    <property type="protein sequence ID" value="KJF15844.1"/>
    <property type="molecule type" value="Genomic_DNA"/>
</dbReference>
<dbReference type="InterPro" id="IPR023198">
    <property type="entry name" value="PGP-like_dom2"/>
</dbReference>
<reference evidence="1 2" key="1">
    <citation type="submission" date="2015-01" db="EMBL/GenBank/DDBJ databases">
        <title>Draft genome of the acidophilic iron oxidizer Acidithrix ferrooxidans strain Py-F3.</title>
        <authorList>
            <person name="Poehlein A."/>
            <person name="Eisen S."/>
            <person name="Schloemann M."/>
            <person name="Johnson B.D."/>
            <person name="Daniel R."/>
            <person name="Muehling M."/>
        </authorList>
    </citation>
    <scope>NUCLEOTIDE SEQUENCE [LARGE SCALE GENOMIC DNA]</scope>
    <source>
        <strain evidence="1 2">Py-F3</strain>
    </source>
</reference>
<gene>
    <name evidence="1" type="primary">gph2</name>
    <name evidence="1" type="ORF">AXFE_33270</name>
</gene>
<dbReference type="PATRIC" id="fig|1280514.3.peg.4452"/>
<dbReference type="GO" id="GO:0008967">
    <property type="term" value="F:phosphoglycolate phosphatase activity"/>
    <property type="evidence" value="ECO:0007669"/>
    <property type="project" value="UniProtKB-EC"/>
</dbReference>
<dbReference type="RefSeq" id="WP_200891323.1">
    <property type="nucleotide sequence ID" value="NZ_JXYS01000117.1"/>
</dbReference>
<sequence>MSAITKMTPHAKPAVVLFDIDETLVHTGGSGARSWSAAFDKLYGIPADIGEHSSAGETDPQVAIATFRAILHRDPNADELGRLYAQYLLHLADDIGVSQGYRVLPGAKKLILSLLEAGVGLGLVSGAMEGAARTKLIPANLNRFFVFGAYGSDSPDRTELTGLAIEKAGRLHGKLALEQVYVVGDTPHDMTATNATGAISVGVASGHYSTDELQAAGGVYVLSSLENGFPGL</sequence>
<accession>A0A0D8HD88</accession>
<dbReference type="PANTHER" id="PTHR43434">
    <property type="entry name" value="PHOSPHOGLYCOLATE PHOSPHATASE"/>
    <property type="match status" value="1"/>
</dbReference>
<dbReference type="Gene3D" id="3.40.50.1000">
    <property type="entry name" value="HAD superfamily/HAD-like"/>
    <property type="match status" value="1"/>
</dbReference>
<dbReference type="Gene3D" id="1.10.150.240">
    <property type="entry name" value="Putative phosphatase, domain 2"/>
    <property type="match status" value="1"/>
</dbReference>
<dbReference type="GO" id="GO:0006281">
    <property type="term" value="P:DNA repair"/>
    <property type="evidence" value="ECO:0007669"/>
    <property type="project" value="TreeGrafter"/>
</dbReference>
<evidence type="ECO:0000313" key="1">
    <source>
        <dbReference type="EMBL" id="KJF15844.1"/>
    </source>
</evidence>
<proteinExistence type="predicted"/>
<dbReference type="SUPFAM" id="SSF56784">
    <property type="entry name" value="HAD-like"/>
    <property type="match status" value="1"/>
</dbReference>
<dbReference type="InterPro" id="IPR036412">
    <property type="entry name" value="HAD-like_sf"/>
</dbReference>
<keyword evidence="1" id="KW-0378">Hydrolase</keyword>
<dbReference type="Proteomes" id="UP000032360">
    <property type="component" value="Unassembled WGS sequence"/>
</dbReference>
<dbReference type="EC" id="3.1.3.18" evidence="1"/>
<dbReference type="PANTHER" id="PTHR43434:SF1">
    <property type="entry name" value="PHOSPHOGLYCOLATE PHOSPHATASE"/>
    <property type="match status" value="1"/>
</dbReference>
<organism evidence="1 2">
    <name type="scientific">Acidithrix ferrooxidans</name>
    <dbReference type="NCBI Taxonomy" id="1280514"/>
    <lineage>
        <taxon>Bacteria</taxon>
        <taxon>Bacillati</taxon>
        <taxon>Actinomycetota</taxon>
        <taxon>Acidimicrobiia</taxon>
        <taxon>Acidimicrobiales</taxon>
        <taxon>Acidimicrobiaceae</taxon>
        <taxon>Acidithrix</taxon>
    </lineage>
</organism>
<dbReference type="InterPro" id="IPR023214">
    <property type="entry name" value="HAD_sf"/>
</dbReference>
<keyword evidence="2" id="KW-1185">Reference proteome</keyword>
<evidence type="ECO:0000313" key="2">
    <source>
        <dbReference type="Proteomes" id="UP000032360"/>
    </source>
</evidence>
<name>A0A0D8HD88_9ACTN</name>
<dbReference type="InterPro" id="IPR050155">
    <property type="entry name" value="HAD-like_hydrolase_sf"/>
</dbReference>
<dbReference type="SFLD" id="SFLDS00003">
    <property type="entry name" value="Haloacid_Dehalogenase"/>
    <property type="match status" value="1"/>
</dbReference>
<dbReference type="STRING" id="1280514.AXFE_33270"/>
<comment type="caution">
    <text evidence="1">The sequence shown here is derived from an EMBL/GenBank/DDBJ whole genome shotgun (WGS) entry which is preliminary data.</text>
</comment>